<dbReference type="Pfam" id="PF20750">
    <property type="entry name" value="PAP_NTPase"/>
    <property type="match status" value="1"/>
</dbReference>
<dbReference type="Gene3D" id="3.30.460.10">
    <property type="entry name" value="Beta Polymerase, domain 2"/>
    <property type="match status" value="1"/>
</dbReference>
<evidence type="ECO:0000313" key="2">
    <source>
        <dbReference type="Ensembl" id="ENSACUP00000015940.1"/>
    </source>
</evidence>
<organism evidence="2 3">
    <name type="scientific">Athene cunicularia</name>
    <name type="common">Burrowing owl</name>
    <name type="synonym">Speotyto cunicularia</name>
    <dbReference type="NCBI Taxonomy" id="194338"/>
    <lineage>
        <taxon>Eukaryota</taxon>
        <taxon>Metazoa</taxon>
        <taxon>Chordata</taxon>
        <taxon>Craniata</taxon>
        <taxon>Vertebrata</taxon>
        <taxon>Euteleostomi</taxon>
        <taxon>Archelosauria</taxon>
        <taxon>Archosauria</taxon>
        <taxon>Dinosauria</taxon>
        <taxon>Saurischia</taxon>
        <taxon>Theropoda</taxon>
        <taxon>Coelurosauria</taxon>
        <taxon>Aves</taxon>
        <taxon>Neognathae</taxon>
        <taxon>Neoaves</taxon>
        <taxon>Telluraves</taxon>
        <taxon>Strigiformes</taxon>
        <taxon>Strigidae</taxon>
        <taxon>Athene</taxon>
    </lineage>
</organism>
<name>A0A663MTW3_ATHCN</name>
<evidence type="ECO:0000313" key="3">
    <source>
        <dbReference type="Proteomes" id="UP000472269"/>
    </source>
</evidence>
<dbReference type="Ensembl" id="ENSACUT00000017004.1">
    <property type="protein sequence ID" value="ENSACUP00000015940.1"/>
    <property type="gene ID" value="ENSACUG00000010701.1"/>
</dbReference>
<sequence length="230" mass="25415">MPCCHWSSRGSKNQPQRHYGIISLIILAPPKDIDCIHTQKLVEAIKPSGALKDGQELSHSLVVLGNLNPLVNEWISELSEKSSPSAAASVGGKIVPLGSYWLRAHTKGGGRDVVSVAPRHIERSDSFQSFFEILKHQEEIKNLRATDAALELPVCRCFPLKIDLMFARPSVQTVSDNLDLGDDWHLRSLDMRCILSLNGNRAFESSRKALLKMVGDSLQTTTKLLRAPVT</sequence>
<dbReference type="GO" id="GO:0005634">
    <property type="term" value="C:nucleus"/>
    <property type="evidence" value="ECO:0007669"/>
    <property type="project" value="TreeGrafter"/>
</dbReference>
<reference evidence="2" key="2">
    <citation type="submission" date="2025-09" db="UniProtKB">
        <authorList>
            <consortium name="Ensembl"/>
        </authorList>
    </citation>
    <scope>IDENTIFICATION</scope>
</reference>
<dbReference type="AlphaFoldDB" id="A0A663MTW3"/>
<evidence type="ECO:0000259" key="1">
    <source>
        <dbReference type="Pfam" id="PF20750"/>
    </source>
</evidence>
<feature type="domain" description="Poly(A) polymerase nucleotidyltransferase" evidence="1">
    <location>
        <begin position="24"/>
        <end position="202"/>
    </location>
</feature>
<dbReference type="SUPFAM" id="SSF81301">
    <property type="entry name" value="Nucleotidyltransferase"/>
    <property type="match status" value="1"/>
</dbReference>
<proteinExistence type="predicted"/>
<dbReference type="PANTHER" id="PTHR10682">
    <property type="entry name" value="POLY A POLYMERASE"/>
    <property type="match status" value="1"/>
</dbReference>
<dbReference type="GO" id="GO:1990817">
    <property type="term" value="F:poly(A) RNA polymerase activity"/>
    <property type="evidence" value="ECO:0007669"/>
    <property type="project" value="TreeGrafter"/>
</dbReference>
<accession>A0A663MTW3</accession>
<dbReference type="Gene3D" id="1.10.1410.10">
    <property type="match status" value="1"/>
</dbReference>
<dbReference type="InterPro" id="IPR043519">
    <property type="entry name" value="NT_sf"/>
</dbReference>
<dbReference type="Proteomes" id="UP000472269">
    <property type="component" value="Unplaced"/>
</dbReference>
<dbReference type="PANTHER" id="PTHR10682:SF6">
    <property type="entry name" value="POLY(A) POLYMERASE GAMMA"/>
    <property type="match status" value="1"/>
</dbReference>
<dbReference type="InterPro" id="IPR048840">
    <property type="entry name" value="PolA_pol_NTPase"/>
</dbReference>
<protein>
    <recommendedName>
        <fullName evidence="1">Poly(A) polymerase nucleotidyltransferase domain-containing protein</fullName>
    </recommendedName>
</protein>
<reference evidence="2" key="1">
    <citation type="submission" date="2025-08" db="UniProtKB">
        <authorList>
            <consortium name="Ensembl"/>
        </authorList>
    </citation>
    <scope>IDENTIFICATION</scope>
</reference>
<keyword evidence="3" id="KW-1185">Reference proteome</keyword>